<accession>A0A2P6V8Y5</accession>
<evidence type="ECO:0000313" key="5">
    <source>
        <dbReference type="EMBL" id="PSC70548.1"/>
    </source>
</evidence>
<comment type="caution">
    <text evidence="5">The sequence shown here is derived from an EMBL/GenBank/DDBJ whole genome shotgun (WGS) entry which is preliminary data.</text>
</comment>
<evidence type="ECO:0000313" key="6">
    <source>
        <dbReference type="Proteomes" id="UP000239649"/>
    </source>
</evidence>
<sequence length="542" mass="60203">MGRQVFRGGRGSLVTLFLLAVLAALWGWQRRRGTLAAAHVEAASGLDAGAGCREPVRQPQLEHAALPERPCNCGSSSSTPLLPSSWALAAAEAAWRPPRYSTHTCIAQKFDDYWNAATCMFESVCLNTRTLQFEYYVDPEVPDTPLLYTQAGIPLAIFSTTMLNLGHARVNDSEGMSWAPTVVRRPFPTEGEGARWAEAPQALLQAIPAPLTTNFGHVMYDALVPWFNMQHLFGIYTRKAQPLIMGTVAGSEQDLRSTLGRMINTEHANMSLRALHWDRNAEWLAEHAAAAAPGAGLLCYKTVLAGTGTLNRQMVRTDALPYRQAAIANIELVEAPQERPVITILDKKGRRIIENSEEMADVLRSRYGDRVDVNLINFSKPPSMPQQVKLMSDTSILITPCGGMAAVLAFMRPGATAIAMNNWHTGRNRSEQMDDIYYEHIEYLDIQYFPVTLDDYATTSDRPRCENIKNGTRLQDSNYDLLGGLVHCNVRLQASGMLRMMHFVDNSLKRWAARTGRYEVLEPLRQEQAKQQGRGGSPAMQP</sequence>
<dbReference type="OrthoDB" id="529273at2759"/>
<dbReference type="PANTHER" id="PTHR20961">
    <property type="entry name" value="GLYCOSYLTRANSFERASE"/>
    <property type="match status" value="1"/>
</dbReference>
<proteinExistence type="predicted"/>
<dbReference type="InterPro" id="IPR049625">
    <property type="entry name" value="Glyco_transf_61_cat"/>
</dbReference>
<feature type="domain" description="Glycosyltransferase 61 catalytic" evidence="4">
    <location>
        <begin position="215"/>
        <end position="417"/>
    </location>
</feature>
<dbReference type="InterPro" id="IPR007657">
    <property type="entry name" value="Glycosyltransferase_61"/>
</dbReference>
<dbReference type="GO" id="GO:0005794">
    <property type="term" value="C:Golgi apparatus"/>
    <property type="evidence" value="ECO:0007669"/>
    <property type="project" value="UniProtKB-ARBA"/>
</dbReference>
<evidence type="ECO:0000259" key="4">
    <source>
        <dbReference type="Pfam" id="PF04577"/>
    </source>
</evidence>
<dbReference type="Proteomes" id="UP000239649">
    <property type="component" value="Unassembled WGS sequence"/>
</dbReference>
<reference evidence="5 6" key="1">
    <citation type="journal article" date="2018" name="Plant J.">
        <title>Genome sequences of Chlorella sorokiniana UTEX 1602 and Micractinium conductrix SAG 241.80: implications to maltose excretion by a green alga.</title>
        <authorList>
            <person name="Arriola M.B."/>
            <person name="Velmurugan N."/>
            <person name="Zhang Y."/>
            <person name="Plunkett M.H."/>
            <person name="Hondzo H."/>
            <person name="Barney B.M."/>
        </authorList>
    </citation>
    <scope>NUCLEOTIDE SEQUENCE [LARGE SCALE GENOMIC DNA]</scope>
    <source>
        <strain evidence="5 6">SAG 241.80</strain>
    </source>
</reference>
<gene>
    <name evidence="5" type="ORF">C2E20_6081</name>
</gene>
<keyword evidence="6" id="KW-1185">Reference proteome</keyword>
<keyword evidence="2" id="KW-0808">Transferase</keyword>
<evidence type="ECO:0000256" key="3">
    <source>
        <dbReference type="ARBA" id="ARBA00023180"/>
    </source>
</evidence>
<evidence type="ECO:0000256" key="2">
    <source>
        <dbReference type="ARBA" id="ARBA00022679"/>
    </source>
</evidence>
<name>A0A2P6V8Y5_9CHLO</name>
<protein>
    <submittedName>
        <fullName evidence="5">DUF563 domain-containing</fullName>
    </submittedName>
</protein>
<dbReference type="GO" id="GO:0016763">
    <property type="term" value="F:pentosyltransferase activity"/>
    <property type="evidence" value="ECO:0007669"/>
    <property type="project" value="UniProtKB-ARBA"/>
</dbReference>
<evidence type="ECO:0000256" key="1">
    <source>
        <dbReference type="ARBA" id="ARBA00022676"/>
    </source>
</evidence>
<keyword evidence="1" id="KW-0328">Glycosyltransferase</keyword>
<dbReference type="AlphaFoldDB" id="A0A2P6V8Y5"/>
<dbReference type="EMBL" id="LHPF02000019">
    <property type="protein sequence ID" value="PSC70548.1"/>
    <property type="molecule type" value="Genomic_DNA"/>
</dbReference>
<keyword evidence="3" id="KW-0325">Glycoprotein</keyword>
<dbReference type="Pfam" id="PF04577">
    <property type="entry name" value="Glyco_transf_61"/>
    <property type="match status" value="1"/>
</dbReference>
<organism evidence="5 6">
    <name type="scientific">Micractinium conductrix</name>
    <dbReference type="NCBI Taxonomy" id="554055"/>
    <lineage>
        <taxon>Eukaryota</taxon>
        <taxon>Viridiplantae</taxon>
        <taxon>Chlorophyta</taxon>
        <taxon>core chlorophytes</taxon>
        <taxon>Trebouxiophyceae</taxon>
        <taxon>Chlorellales</taxon>
        <taxon>Chlorellaceae</taxon>
        <taxon>Chlorella clade</taxon>
        <taxon>Micractinium</taxon>
    </lineage>
</organism>